<keyword evidence="2" id="KW-0805">Transcription regulation</keyword>
<dbReference type="GO" id="GO:0003677">
    <property type="term" value="F:DNA binding"/>
    <property type="evidence" value="ECO:0007669"/>
    <property type="project" value="UniProtKB-KW"/>
</dbReference>
<evidence type="ECO:0000313" key="9">
    <source>
        <dbReference type="Proteomes" id="UP001148312"/>
    </source>
</evidence>
<feature type="compositionally biased region" description="Basic and acidic residues" evidence="6">
    <location>
        <begin position="125"/>
        <end position="136"/>
    </location>
</feature>
<evidence type="ECO:0000259" key="7">
    <source>
        <dbReference type="PROSITE" id="PS50048"/>
    </source>
</evidence>
<dbReference type="SMART" id="SM00066">
    <property type="entry name" value="GAL4"/>
    <property type="match status" value="1"/>
</dbReference>
<dbReference type="InterPro" id="IPR050987">
    <property type="entry name" value="AtrR-like"/>
</dbReference>
<dbReference type="PROSITE" id="PS50048">
    <property type="entry name" value="ZN2_CY6_FUNGAL_2"/>
    <property type="match status" value="1"/>
</dbReference>
<proteinExistence type="predicted"/>
<dbReference type="InterPro" id="IPR036864">
    <property type="entry name" value="Zn2-C6_fun-type_DNA-bd_sf"/>
</dbReference>
<dbReference type="Pfam" id="PF04082">
    <property type="entry name" value="Fungal_trans"/>
    <property type="match status" value="1"/>
</dbReference>
<dbReference type="EMBL" id="JAPWDQ010000008">
    <property type="protein sequence ID" value="KAJ5482886.1"/>
    <property type="molecule type" value="Genomic_DNA"/>
</dbReference>
<feature type="domain" description="Zn(2)-C6 fungal-type" evidence="7">
    <location>
        <begin position="21"/>
        <end position="48"/>
    </location>
</feature>
<dbReference type="PANTHER" id="PTHR46910">
    <property type="entry name" value="TRANSCRIPTION FACTOR PDR1"/>
    <property type="match status" value="1"/>
</dbReference>
<reference evidence="8" key="1">
    <citation type="submission" date="2022-12" db="EMBL/GenBank/DDBJ databases">
        <authorList>
            <person name="Petersen C."/>
        </authorList>
    </citation>
    <scope>NUCLEOTIDE SEQUENCE</scope>
    <source>
        <strain evidence="8">IBT 30728</strain>
    </source>
</reference>
<name>A0A9W9X356_9EURO</name>
<evidence type="ECO:0000256" key="4">
    <source>
        <dbReference type="ARBA" id="ARBA00023163"/>
    </source>
</evidence>
<keyword evidence="9" id="KW-1185">Reference proteome</keyword>
<dbReference type="GO" id="GO:0006351">
    <property type="term" value="P:DNA-templated transcription"/>
    <property type="evidence" value="ECO:0007669"/>
    <property type="project" value="InterPro"/>
</dbReference>
<evidence type="ECO:0000256" key="5">
    <source>
        <dbReference type="ARBA" id="ARBA00023242"/>
    </source>
</evidence>
<dbReference type="InterPro" id="IPR007219">
    <property type="entry name" value="XnlR_reg_dom"/>
</dbReference>
<keyword evidence="5" id="KW-0539">Nucleus</keyword>
<evidence type="ECO:0000256" key="3">
    <source>
        <dbReference type="ARBA" id="ARBA00023125"/>
    </source>
</evidence>
<evidence type="ECO:0000256" key="6">
    <source>
        <dbReference type="SAM" id="MobiDB-lite"/>
    </source>
</evidence>
<dbReference type="GO" id="GO:0000981">
    <property type="term" value="F:DNA-binding transcription factor activity, RNA polymerase II-specific"/>
    <property type="evidence" value="ECO:0007669"/>
    <property type="project" value="InterPro"/>
</dbReference>
<dbReference type="CDD" id="cd00067">
    <property type="entry name" value="GAL4"/>
    <property type="match status" value="1"/>
</dbReference>
<dbReference type="GO" id="GO:0008270">
    <property type="term" value="F:zinc ion binding"/>
    <property type="evidence" value="ECO:0007669"/>
    <property type="project" value="InterPro"/>
</dbReference>
<keyword evidence="4" id="KW-0804">Transcription</keyword>
<dbReference type="GeneID" id="81626183"/>
<accession>A0A9W9X356</accession>
<evidence type="ECO:0000313" key="8">
    <source>
        <dbReference type="EMBL" id="KAJ5482886.1"/>
    </source>
</evidence>
<evidence type="ECO:0000256" key="2">
    <source>
        <dbReference type="ARBA" id="ARBA00023015"/>
    </source>
</evidence>
<dbReference type="SMART" id="SM00906">
    <property type="entry name" value="Fungal_trans"/>
    <property type="match status" value="1"/>
</dbReference>
<keyword evidence="1" id="KW-0479">Metal-binding</keyword>
<dbReference type="Gene3D" id="4.10.240.10">
    <property type="entry name" value="Zn(2)-C6 fungal-type DNA-binding domain"/>
    <property type="match status" value="1"/>
</dbReference>
<dbReference type="InterPro" id="IPR001138">
    <property type="entry name" value="Zn2Cys6_DnaBD"/>
</dbReference>
<organism evidence="8 9">
    <name type="scientific">Penicillium diatomitis</name>
    <dbReference type="NCBI Taxonomy" id="2819901"/>
    <lineage>
        <taxon>Eukaryota</taxon>
        <taxon>Fungi</taxon>
        <taxon>Dikarya</taxon>
        <taxon>Ascomycota</taxon>
        <taxon>Pezizomycotina</taxon>
        <taxon>Eurotiomycetes</taxon>
        <taxon>Eurotiomycetidae</taxon>
        <taxon>Eurotiales</taxon>
        <taxon>Aspergillaceae</taxon>
        <taxon>Penicillium</taxon>
    </lineage>
</organism>
<dbReference type="AlphaFoldDB" id="A0A9W9X356"/>
<comment type="caution">
    <text evidence="8">The sequence shown here is derived from an EMBL/GenBank/DDBJ whole genome shotgun (WGS) entry which is preliminary data.</text>
</comment>
<dbReference type="PANTHER" id="PTHR46910:SF1">
    <property type="entry name" value="MISCELLANEOUS ZN(II)2CYS6 TRANSCRIPTION FACTOR (EUROFUNG)-RELATED"/>
    <property type="match status" value="1"/>
</dbReference>
<evidence type="ECO:0000256" key="1">
    <source>
        <dbReference type="ARBA" id="ARBA00022723"/>
    </source>
</evidence>
<dbReference type="CDD" id="cd12148">
    <property type="entry name" value="fungal_TF_MHR"/>
    <property type="match status" value="1"/>
</dbReference>
<protein>
    <recommendedName>
        <fullName evidence="7">Zn(2)-C6 fungal-type domain-containing protein</fullName>
    </recommendedName>
</protein>
<feature type="region of interest" description="Disordered" evidence="6">
    <location>
        <begin position="82"/>
        <end position="136"/>
    </location>
</feature>
<reference evidence="8" key="2">
    <citation type="journal article" date="2023" name="IMA Fungus">
        <title>Comparative genomic study of the Penicillium genus elucidates a diverse pangenome and 15 lateral gene transfer events.</title>
        <authorList>
            <person name="Petersen C."/>
            <person name="Sorensen T."/>
            <person name="Nielsen M.R."/>
            <person name="Sondergaard T.E."/>
            <person name="Sorensen J.L."/>
            <person name="Fitzpatrick D.A."/>
            <person name="Frisvad J.C."/>
            <person name="Nielsen K.L."/>
        </authorList>
    </citation>
    <scope>NUCLEOTIDE SEQUENCE</scope>
    <source>
        <strain evidence="8">IBT 30728</strain>
    </source>
</reference>
<dbReference type="RefSeq" id="XP_056788858.1">
    <property type="nucleotide sequence ID" value="XM_056935934.1"/>
</dbReference>
<gene>
    <name evidence="8" type="ORF">N7539_006332</name>
</gene>
<sequence>MGDGVLRAVSATTELKAAMLICDTCHSRKVRCDRRAQCANCVDAGIECLRLRPERPSRPQKPAIICSLGERLLRLEKAVTVPHMTRKRSPTSESWHVDLNDSSTKKRKSEHSTPGSGMSKSPPRQRCEMASDETTHHAEQARVIIQTELDGNGGFNRERQMILKSALQFVNSLAHQANAVPEEALSHDALCDQDTDSPRSCKPTSELLLMLLREYSGSAGASGNLHWPDHISAKSLRKIASKFLSGDLVGQEFYQYSVCIHVRAILHTLHMPRVYQDPIINEHLLQLKKEYTASAMEALRNLNFLNGPSLPFIQALVSATLLMLLSGRMSQAWVLNSFAARLISALGYHDTRRQKFDTDPDRDEEIKSSVFWCFFLDRTLGCLLHRSLSLPELNSPASDLVTEDGSNAHMPLVRVLVDLAQVQGELSACSQMADIRQIVNHHTRLQENMAIIFSSLQSSRNLAPDLISRDWIAVEFSYYAILVEILRSRLRYAFSPLSHKECLCYSRKAVKIMQYMLEDITNGPGFMDPFPSWLTWTLLLYPLSPFFVLFCNVIGEVNTEDYQLLQDINQSLSHFTSSPHIAELVNLLQTLQGMCTPLIQSRQSLGPGAKISPWYPVTHENLFTDTEGGAEVSVHGSSYATPSLSADQMLTTSTGIPPVTDDLMWHLFNSQPSLQWGDPDIIASDPAIPF</sequence>
<dbReference type="Proteomes" id="UP001148312">
    <property type="component" value="Unassembled WGS sequence"/>
</dbReference>
<keyword evidence="3" id="KW-0238">DNA-binding</keyword>
<dbReference type="SUPFAM" id="SSF57701">
    <property type="entry name" value="Zn2/Cys6 DNA-binding domain"/>
    <property type="match status" value="1"/>
</dbReference>
<dbReference type="Pfam" id="PF00172">
    <property type="entry name" value="Zn_clus"/>
    <property type="match status" value="1"/>
</dbReference>